<feature type="transmembrane region" description="Helical" evidence="13">
    <location>
        <begin position="573"/>
        <end position="594"/>
    </location>
</feature>
<dbReference type="PROSITE" id="PS01047">
    <property type="entry name" value="HMA_1"/>
    <property type="match status" value="2"/>
</dbReference>
<dbReference type="Gene3D" id="2.70.150.10">
    <property type="entry name" value="Calcium-transporting ATPase, cytoplasmic transduction domain A"/>
    <property type="match status" value="1"/>
</dbReference>
<dbReference type="Proteomes" id="UP001189624">
    <property type="component" value="Chromosome 9"/>
</dbReference>
<feature type="transmembrane region" description="Helical" evidence="13">
    <location>
        <begin position="948"/>
        <end position="969"/>
    </location>
</feature>
<evidence type="ECO:0000259" key="14">
    <source>
        <dbReference type="PROSITE" id="PS50846"/>
    </source>
</evidence>
<dbReference type="GO" id="GO:0005507">
    <property type="term" value="F:copper ion binding"/>
    <property type="evidence" value="ECO:0007669"/>
    <property type="project" value="InterPro"/>
</dbReference>
<keyword evidence="3" id="KW-0813">Transport</keyword>
<keyword evidence="13" id="KW-0067">ATP-binding</keyword>
<dbReference type="InterPro" id="IPR023299">
    <property type="entry name" value="ATPase_P-typ_cyto_dom_N"/>
</dbReference>
<keyword evidence="9 13" id="KW-1133">Transmembrane helix</keyword>
<reference evidence="15" key="1">
    <citation type="submission" date="2023-10" db="EMBL/GenBank/DDBJ databases">
        <authorList>
            <person name="Domelevo Entfellner J.-B."/>
        </authorList>
    </citation>
    <scope>NUCLEOTIDE SEQUENCE</scope>
</reference>
<keyword evidence="8" id="KW-1278">Translocase</keyword>
<dbReference type="PANTHER" id="PTHR46594">
    <property type="entry name" value="P-TYPE CATION-TRANSPORTING ATPASE"/>
    <property type="match status" value="1"/>
</dbReference>
<dbReference type="FunFam" id="3.30.70.100:FF:000005">
    <property type="entry name" value="Copper-exporting P-type ATPase A"/>
    <property type="match status" value="2"/>
</dbReference>
<evidence type="ECO:0000256" key="2">
    <source>
        <dbReference type="ARBA" id="ARBA00006024"/>
    </source>
</evidence>
<dbReference type="FunFam" id="3.40.50.1000:FF:000031">
    <property type="entry name" value="Probable copper-transporting ATPase HMA5"/>
    <property type="match status" value="1"/>
</dbReference>
<dbReference type="InterPro" id="IPR008250">
    <property type="entry name" value="ATPase_P-typ_transduc_dom_A_sf"/>
</dbReference>
<evidence type="ECO:0000256" key="6">
    <source>
        <dbReference type="ARBA" id="ARBA00022737"/>
    </source>
</evidence>
<dbReference type="InterPro" id="IPR036163">
    <property type="entry name" value="HMA_dom_sf"/>
</dbReference>
<dbReference type="PROSITE" id="PS50846">
    <property type="entry name" value="HMA_2"/>
    <property type="match status" value="2"/>
</dbReference>
<dbReference type="AlphaFoldDB" id="A0AA86SZT4"/>
<dbReference type="InterPro" id="IPR059000">
    <property type="entry name" value="ATPase_P-type_domA"/>
</dbReference>
<dbReference type="GO" id="GO:0019829">
    <property type="term" value="F:ATPase-coupled monoatomic cation transmembrane transporter activity"/>
    <property type="evidence" value="ECO:0007669"/>
    <property type="project" value="InterPro"/>
</dbReference>
<dbReference type="Gramene" id="rna-AYBTSS11_LOCUS28054">
    <property type="protein sequence ID" value="CAJ1975927.1"/>
    <property type="gene ID" value="gene-AYBTSS11_LOCUS28054"/>
</dbReference>
<keyword evidence="7" id="KW-0187">Copper transport</keyword>
<comment type="subcellular location">
    <subcellularLocation>
        <location evidence="1 13">Membrane</location>
    </subcellularLocation>
</comment>
<keyword evidence="10" id="KW-0186">Copper</keyword>
<evidence type="ECO:0000256" key="8">
    <source>
        <dbReference type="ARBA" id="ARBA00022967"/>
    </source>
</evidence>
<dbReference type="CDD" id="cd00371">
    <property type="entry name" value="HMA"/>
    <property type="match status" value="2"/>
</dbReference>
<dbReference type="InterPro" id="IPR023214">
    <property type="entry name" value="HAD_sf"/>
</dbReference>
<dbReference type="SFLD" id="SFLDS00003">
    <property type="entry name" value="Haloacid_Dehalogenase"/>
    <property type="match status" value="1"/>
</dbReference>
<dbReference type="InterPro" id="IPR001757">
    <property type="entry name" value="P_typ_ATPase"/>
</dbReference>
<dbReference type="PROSITE" id="PS00154">
    <property type="entry name" value="ATPASE_E1_E2"/>
    <property type="match status" value="1"/>
</dbReference>
<dbReference type="InterPro" id="IPR006122">
    <property type="entry name" value="HMA_Cu_ion-bd"/>
</dbReference>
<dbReference type="InterPro" id="IPR006121">
    <property type="entry name" value="HMA_dom"/>
</dbReference>
<dbReference type="Gene3D" id="3.40.50.1000">
    <property type="entry name" value="HAD superfamily/HAD-like"/>
    <property type="match status" value="1"/>
</dbReference>
<dbReference type="EMBL" id="OY731406">
    <property type="protein sequence ID" value="CAJ1975927.1"/>
    <property type="molecule type" value="Genomic_DNA"/>
</dbReference>
<evidence type="ECO:0000256" key="4">
    <source>
        <dbReference type="ARBA" id="ARBA00022692"/>
    </source>
</evidence>
<sequence>MAPGVGGLQLTSLAGERRAAAAEDSDDLEDVRLLDSYDQIDSGERRIQVTVTGMTCAACSNSVESALKSLDGVISASVALLQNKADVVFNSALLKDEDIKHAIEDAGFEADILPESITVGKMPHGTLVGQFTIGGMTCAACVNSVEGILRNLPGVKRAVVALATSSGEVEYDPSVINKDDIVNAIEDSGFDASFLQSSEQDKIILGVDGVYGLIDGQILEGILSSTKGVRQFHFDQISGVLDVLFDPEVLSSRSLVDAIQGGSNGKFKLHVRSPYSRMASKGVEETSTIFRLFISSLFLSIPLFFMRVVCPHIPLVYSLLLRRCGPFLMGDWLKWALVSLIQFVIGKRFYIAAGRALRNGSTNMDVLVAVGTTASYVYSVCALLYGALTGFWSPTYFETSAMLITFVLLGKYLECLAKGKTSDAIKKLVELAPATALLVVKDKGGKTIEEREIDCLLVQPGDTLKVLPGAKIPADGIVTWGSSYVNESMVTGESVHILKEVNASVIGGTINLHGVLHVQATKVGSDTVLSQIISLVETAQMSKAPIQKFADYVSILVMVVFAYVALRVTCGKHICSFGCFFGIIDVSVLVRYIAGSIEAYPEEWLPENGNRFVFALMFSISVVVIACPCALGLATPTAVMVATGVGANNGVLIKGGDALERVQRVKYVIFDKTGTLTQGKATVTTAKTFTGMERGEFLKLVASAEASSEHPLAKAILAYARHFHFFDDSSAATGTENDAENDVKSGWLFDVSDFSALPGRGVQCFLDGKHILVGNRKLMVENGIHISTEVENFVVELEESAKTGILVAYNDILTGVLGIADPLKREAPVVIEGLQKMGVTPVMVTGDNWRTARAVAKEVGIQDVRAEVMPAGKADVIRSFQKDGNIVAMVGDGINDSPALAAADVGMAIGAGTDIAIEAADYVLMRNNLEDVITAIDLSRKTFSRIRLNYVFAMAYNVVAIPVAAGVFYPSLGIKLPPWVAGSRKDSSSNLVFKTEPVLTLNVTKTQHVLSLVDFNRFDKDFVSSKNTWALGVECYCHN</sequence>
<keyword evidence="16" id="KW-1185">Reference proteome</keyword>
<protein>
    <recommendedName>
        <fullName evidence="14">HMA domain-containing protein</fullName>
    </recommendedName>
</protein>
<keyword evidence="5 13" id="KW-0479">Metal-binding</keyword>
<keyword evidence="6" id="KW-0677">Repeat</keyword>
<dbReference type="Gene3D" id="3.40.1110.10">
    <property type="entry name" value="Calcium-transporting ATPase, cytoplasmic domain N"/>
    <property type="match status" value="2"/>
</dbReference>
<dbReference type="SUPFAM" id="SSF56784">
    <property type="entry name" value="HAD-like"/>
    <property type="match status" value="1"/>
</dbReference>
<evidence type="ECO:0000256" key="10">
    <source>
        <dbReference type="ARBA" id="ARBA00023008"/>
    </source>
</evidence>
<dbReference type="SUPFAM" id="SSF81665">
    <property type="entry name" value="Calcium ATPase, transmembrane domain M"/>
    <property type="match status" value="1"/>
</dbReference>
<evidence type="ECO:0000256" key="3">
    <source>
        <dbReference type="ARBA" id="ARBA00022448"/>
    </source>
</evidence>
<evidence type="ECO:0000256" key="5">
    <source>
        <dbReference type="ARBA" id="ARBA00022723"/>
    </source>
</evidence>
<dbReference type="InterPro" id="IPR036412">
    <property type="entry name" value="HAD-like_sf"/>
</dbReference>
<dbReference type="NCBIfam" id="TIGR01494">
    <property type="entry name" value="ATPase_P-type"/>
    <property type="match status" value="2"/>
</dbReference>
<dbReference type="InterPro" id="IPR018303">
    <property type="entry name" value="ATPase_P-typ_P_site"/>
</dbReference>
<keyword evidence="12 13" id="KW-0472">Membrane</keyword>
<dbReference type="FunFam" id="2.70.150.10:FF:000002">
    <property type="entry name" value="Copper-transporting ATPase 1, putative"/>
    <property type="match status" value="1"/>
</dbReference>
<dbReference type="CDD" id="cd02094">
    <property type="entry name" value="P-type_ATPase_Cu-like"/>
    <property type="match status" value="1"/>
</dbReference>
<name>A0AA86SZT4_9FABA</name>
<proteinExistence type="inferred from homology"/>
<dbReference type="InterPro" id="IPR044492">
    <property type="entry name" value="P_typ_ATPase_HD_dom"/>
</dbReference>
<dbReference type="FunFam" id="3.40.1110.10:FF:000038">
    <property type="entry name" value="Copper-exporting P-type ATPase"/>
    <property type="match status" value="1"/>
</dbReference>
<dbReference type="SFLD" id="SFLDG00002">
    <property type="entry name" value="C1.7:_P-type_atpase_like"/>
    <property type="match status" value="1"/>
</dbReference>
<evidence type="ECO:0000256" key="9">
    <source>
        <dbReference type="ARBA" id="ARBA00022989"/>
    </source>
</evidence>
<evidence type="ECO:0000313" key="15">
    <source>
        <dbReference type="EMBL" id="CAJ1975927.1"/>
    </source>
</evidence>
<evidence type="ECO:0000256" key="13">
    <source>
        <dbReference type="RuleBase" id="RU362081"/>
    </source>
</evidence>
<dbReference type="GO" id="GO:0006825">
    <property type="term" value="P:copper ion transport"/>
    <property type="evidence" value="ECO:0007669"/>
    <property type="project" value="UniProtKB-KW"/>
</dbReference>
<keyword evidence="11" id="KW-0406">Ion transport</keyword>
<dbReference type="SUPFAM" id="SSF81653">
    <property type="entry name" value="Calcium ATPase, transduction domain A"/>
    <property type="match status" value="1"/>
</dbReference>
<dbReference type="NCBIfam" id="TIGR00003">
    <property type="entry name" value="copper ion binding protein"/>
    <property type="match status" value="2"/>
</dbReference>
<evidence type="ECO:0000313" key="16">
    <source>
        <dbReference type="Proteomes" id="UP001189624"/>
    </source>
</evidence>
<dbReference type="InterPro" id="IPR023298">
    <property type="entry name" value="ATPase_P-typ_TM_dom_sf"/>
</dbReference>
<dbReference type="Pfam" id="PF00122">
    <property type="entry name" value="E1-E2_ATPase"/>
    <property type="match status" value="1"/>
</dbReference>
<feature type="domain" description="HMA" evidence="14">
    <location>
        <begin position="45"/>
        <end position="111"/>
    </location>
</feature>
<evidence type="ECO:0000256" key="7">
    <source>
        <dbReference type="ARBA" id="ARBA00022796"/>
    </source>
</evidence>
<evidence type="ECO:0000256" key="1">
    <source>
        <dbReference type="ARBA" id="ARBA00004370"/>
    </source>
</evidence>
<evidence type="ECO:0000256" key="12">
    <source>
        <dbReference type="ARBA" id="ARBA00023136"/>
    </source>
</evidence>
<dbReference type="Gene3D" id="3.30.70.100">
    <property type="match status" value="2"/>
</dbReference>
<accession>A0AA86SZT4</accession>
<comment type="similarity">
    <text evidence="2 13">Belongs to the cation transport ATPase (P-type) (TC 3.A.3) family. Type IB subfamily.</text>
</comment>
<dbReference type="Pfam" id="PF00403">
    <property type="entry name" value="HMA"/>
    <property type="match status" value="2"/>
</dbReference>
<dbReference type="GO" id="GO:0016887">
    <property type="term" value="F:ATP hydrolysis activity"/>
    <property type="evidence" value="ECO:0007669"/>
    <property type="project" value="InterPro"/>
</dbReference>
<dbReference type="PRINTS" id="PR00942">
    <property type="entry name" value="CUATPASEI"/>
</dbReference>
<dbReference type="PANTHER" id="PTHR46594:SF6">
    <property type="entry name" value="COPPER-TRANSPORTING ATPASE RAN1"/>
    <property type="match status" value="1"/>
</dbReference>
<keyword evidence="13" id="KW-0547">Nucleotide-binding</keyword>
<evidence type="ECO:0000256" key="11">
    <source>
        <dbReference type="ARBA" id="ARBA00023065"/>
    </source>
</evidence>
<dbReference type="FunFam" id="3.40.1110.10:FF:000065">
    <property type="entry name" value="Copper-transporting ATPase RAN1"/>
    <property type="match status" value="1"/>
</dbReference>
<dbReference type="InterPro" id="IPR017969">
    <property type="entry name" value="Heavy-metal-associated_CS"/>
</dbReference>
<organism evidence="15 16">
    <name type="scientific">Sphenostylis stenocarpa</name>
    <dbReference type="NCBI Taxonomy" id="92480"/>
    <lineage>
        <taxon>Eukaryota</taxon>
        <taxon>Viridiplantae</taxon>
        <taxon>Streptophyta</taxon>
        <taxon>Embryophyta</taxon>
        <taxon>Tracheophyta</taxon>
        <taxon>Spermatophyta</taxon>
        <taxon>Magnoliopsida</taxon>
        <taxon>eudicotyledons</taxon>
        <taxon>Gunneridae</taxon>
        <taxon>Pentapetalae</taxon>
        <taxon>rosids</taxon>
        <taxon>fabids</taxon>
        <taxon>Fabales</taxon>
        <taxon>Fabaceae</taxon>
        <taxon>Papilionoideae</taxon>
        <taxon>50 kb inversion clade</taxon>
        <taxon>NPAAA clade</taxon>
        <taxon>indigoferoid/millettioid clade</taxon>
        <taxon>Phaseoleae</taxon>
        <taxon>Sphenostylis</taxon>
    </lineage>
</organism>
<dbReference type="NCBIfam" id="TIGR01525">
    <property type="entry name" value="ATPase-IB_hvy"/>
    <property type="match status" value="1"/>
</dbReference>
<feature type="transmembrane region" description="Helical" evidence="13">
    <location>
        <begin position="549"/>
        <end position="566"/>
    </location>
</feature>
<keyword evidence="4 13" id="KW-0812">Transmembrane</keyword>
<feature type="domain" description="HMA" evidence="14">
    <location>
        <begin position="127"/>
        <end position="193"/>
    </location>
</feature>
<dbReference type="SFLD" id="SFLDF00027">
    <property type="entry name" value="p-type_atpase"/>
    <property type="match status" value="1"/>
</dbReference>
<dbReference type="PRINTS" id="PR00119">
    <property type="entry name" value="CATATPASE"/>
</dbReference>
<dbReference type="InterPro" id="IPR027256">
    <property type="entry name" value="P-typ_ATPase_IB"/>
</dbReference>
<dbReference type="Pfam" id="PF00702">
    <property type="entry name" value="Hydrolase"/>
    <property type="match status" value="1"/>
</dbReference>
<feature type="transmembrane region" description="Helical" evidence="13">
    <location>
        <begin position="366"/>
        <end position="388"/>
    </location>
</feature>
<feature type="transmembrane region" description="Helical" evidence="13">
    <location>
        <begin position="297"/>
        <end position="320"/>
    </location>
</feature>
<feature type="transmembrane region" description="Helical" evidence="13">
    <location>
        <begin position="614"/>
        <end position="634"/>
    </location>
</feature>
<dbReference type="SUPFAM" id="SSF55008">
    <property type="entry name" value="HMA, heavy metal-associated domain"/>
    <property type="match status" value="2"/>
</dbReference>
<gene>
    <name evidence="15" type="ORF">AYBTSS11_LOCUS28054</name>
</gene>
<dbReference type="GO" id="GO:0005524">
    <property type="term" value="F:ATP binding"/>
    <property type="evidence" value="ECO:0007669"/>
    <property type="project" value="UniProtKB-UniRule"/>
</dbReference>
<dbReference type="GO" id="GO:0016020">
    <property type="term" value="C:membrane"/>
    <property type="evidence" value="ECO:0007669"/>
    <property type="project" value="UniProtKB-SubCell"/>
</dbReference>